<keyword evidence="2" id="KW-1185">Reference proteome</keyword>
<proteinExistence type="predicted"/>
<dbReference type="EMBL" id="JAGTJS010000005">
    <property type="protein sequence ID" value="KAH7268615.1"/>
    <property type="molecule type" value="Genomic_DNA"/>
</dbReference>
<dbReference type="OrthoDB" id="3596450at2759"/>
<name>A0A9P9R844_FUSSL</name>
<dbReference type="Proteomes" id="UP000736672">
    <property type="component" value="Unassembled WGS sequence"/>
</dbReference>
<accession>A0A9P9R844</accession>
<comment type="caution">
    <text evidence="1">The sequence shown here is derived from an EMBL/GenBank/DDBJ whole genome shotgun (WGS) entry which is preliminary data.</text>
</comment>
<organism evidence="1 2">
    <name type="scientific">Fusarium solani</name>
    <name type="common">Filamentous fungus</name>
    <dbReference type="NCBI Taxonomy" id="169388"/>
    <lineage>
        <taxon>Eukaryota</taxon>
        <taxon>Fungi</taxon>
        <taxon>Dikarya</taxon>
        <taxon>Ascomycota</taxon>
        <taxon>Pezizomycotina</taxon>
        <taxon>Sordariomycetes</taxon>
        <taxon>Hypocreomycetidae</taxon>
        <taxon>Hypocreales</taxon>
        <taxon>Nectriaceae</taxon>
        <taxon>Fusarium</taxon>
        <taxon>Fusarium solani species complex</taxon>
    </lineage>
</organism>
<evidence type="ECO:0000313" key="2">
    <source>
        <dbReference type="Proteomes" id="UP000736672"/>
    </source>
</evidence>
<dbReference type="AlphaFoldDB" id="A0A9P9R844"/>
<protein>
    <submittedName>
        <fullName evidence="1">Uncharacterized protein</fullName>
    </submittedName>
</protein>
<reference evidence="1" key="1">
    <citation type="journal article" date="2021" name="Nat. Commun.">
        <title>Genetic determinants of endophytism in the Arabidopsis root mycobiome.</title>
        <authorList>
            <person name="Mesny F."/>
            <person name="Miyauchi S."/>
            <person name="Thiergart T."/>
            <person name="Pickel B."/>
            <person name="Atanasova L."/>
            <person name="Karlsson M."/>
            <person name="Huettel B."/>
            <person name="Barry K.W."/>
            <person name="Haridas S."/>
            <person name="Chen C."/>
            <person name="Bauer D."/>
            <person name="Andreopoulos W."/>
            <person name="Pangilinan J."/>
            <person name="LaButti K."/>
            <person name="Riley R."/>
            <person name="Lipzen A."/>
            <person name="Clum A."/>
            <person name="Drula E."/>
            <person name="Henrissat B."/>
            <person name="Kohler A."/>
            <person name="Grigoriev I.V."/>
            <person name="Martin F.M."/>
            <person name="Hacquard S."/>
        </authorList>
    </citation>
    <scope>NUCLEOTIDE SEQUENCE</scope>
    <source>
        <strain evidence="1">FSSC 5 MPI-SDFR-AT-0091</strain>
    </source>
</reference>
<evidence type="ECO:0000313" key="1">
    <source>
        <dbReference type="EMBL" id="KAH7268615.1"/>
    </source>
</evidence>
<sequence>MPFTTFLFGHVPFRNMALEFDPSWNLDFPQTISDLVEESSARGYIADAMFTLAHDHRAFKYMYLEVWLIDHDAFWSSENGRDSNPVFYDCEQDFVEVRPGQVKFPGYENTAAYFIDLLYGLGDDAFAETSGDQSWIRSGGWTKRHIRMLACPGKQRDKYNVWG</sequence>
<gene>
    <name evidence="1" type="ORF">B0J15DRAFT_390655</name>
</gene>